<name>A0ABW0T654_9HYPH</name>
<feature type="domain" description="DUF1468" evidence="2">
    <location>
        <begin position="12"/>
        <end position="144"/>
    </location>
</feature>
<accession>A0ABW0T654</accession>
<comment type="caution">
    <text evidence="3">The sequence shown here is derived from an EMBL/GenBank/DDBJ whole genome shotgun (WGS) entry which is preliminary data.</text>
</comment>
<feature type="transmembrane region" description="Helical" evidence="1">
    <location>
        <begin position="77"/>
        <end position="108"/>
    </location>
</feature>
<gene>
    <name evidence="3" type="ORF">ACFPOD_05945</name>
</gene>
<evidence type="ECO:0000256" key="1">
    <source>
        <dbReference type="SAM" id="Phobius"/>
    </source>
</evidence>
<proteinExistence type="predicted"/>
<organism evidence="3 4">
    <name type="scientific">Nitratireductor kimnyeongensis</name>
    <dbReference type="NCBI Taxonomy" id="430679"/>
    <lineage>
        <taxon>Bacteria</taxon>
        <taxon>Pseudomonadati</taxon>
        <taxon>Pseudomonadota</taxon>
        <taxon>Alphaproteobacteria</taxon>
        <taxon>Hyphomicrobiales</taxon>
        <taxon>Phyllobacteriaceae</taxon>
        <taxon>Nitratireductor</taxon>
    </lineage>
</organism>
<keyword evidence="1" id="KW-0472">Membrane</keyword>
<evidence type="ECO:0000313" key="3">
    <source>
        <dbReference type="EMBL" id="MFC5584643.1"/>
    </source>
</evidence>
<feature type="transmembrane region" description="Helical" evidence="1">
    <location>
        <begin position="43"/>
        <end position="65"/>
    </location>
</feature>
<protein>
    <submittedName>
        <fullName evidence="3">Tripartite tricarboxylate transporter TctB family protein</fullName>
    </submittedName>
</protein>
<evidence type="ECO:0000313" key="4">
    <source>
        <dbReference type="Proteomes" id="UP001596107"/>
    </source>
</evidence>
<evidence type="ECO:0000259" key="2">
    <source>
        <dbReference type="Pfam" id="PF07331"/>
    </source>
</evidence>
<keyword evidence="1" id="KW-1133">Transmembrane helix</keyword>
<dbReference type="EMBL" id="JBHSNB010000001">
    <property type="protein sequence ID" value="MFC5584643.1"/>
    <property type="molecule type" value="Genomic_DNA"/>
</dbReference>
<dbReference type="InterPro" id="IPR009936">
    <property type="entry name" value="DUF1468"/>
</dbReference>
<keyword evidence="4" id="KW-1185">Reference proteome</keyword>
<feature type="transmembrane region" description="Helical" evidence="1">
    <location>
        <begin position="120"/>
        <end position="143"/>
    </location>
</feature>
<sequence length="150" mass="15687">MRSIRLEPTDAIGGVLVTLIGLVTAGISSQYPIGRISNIGPGAFPLALGIIMVLLGLGIIAGSVGRTGSIRQPNWRAAGVVMLSLTCFALLIGSFGLVPATLASAFIARFADNRFHFGRVFILACSLALLCWLIFIALLGLPIPVLELSL</sequence>
<keyword evidence="1" id="KW-0812">Transmembrane</keyword>
<feature type="transmembrane region" description="Helical" evidence="1">
    <location>
        <begin position="12"/>
        <end position="31"/>
    </location>
</feature>
<reference evidence="4" key="1">
    <citation type="journal article" date="2019" name="Int. J. Syst. Evol. Microbiol.">
        <title>The Global Catalogue of Microorganisms (GCM) 10K type strain sequencing project: providing services to taxonomists for standard genome sequencing and annotation.</title>
        <authorList>
            <consortium name="The Broad Institute Genomics Platform"/>
            <consortium name="The Broad Institute Genome Sequencing Center for Infectious Disease"/>
            <person name="Wu L."/>
            <person name="Ma J."/>
        </authorList>
    </citation>
    <scope>NUCLEOTIDE SEQUENCE [LARGE SCALE GENOMIC DNA]</scope>
    <source>
        <strain evidence="4">JCM 3366</strain>
    </source>
</reference>
<dbReference type="Pfam" id="PF07331">
    <property type="entry name" value="TctB"/>
    <property type="match status" value="1"/>
</dbReference>
<dbReference type="Proteomes" id="UP001596107">
    <property type="component" value="Unassembled WGS sequence"/>
</dbReference>
<dbReference type="RefSeq" id="WP_223019578.1">
    <property type="nucleotide sequence ID" value="NZ_CP078143.1"/>
</dbReference>